<evidence type="ECO:0000313" key="4">
    <source>
        <dbReference type="Proteomes" id="UP001403385"/>
    </source>
</evidence>
<dbReference type="EC" id="1.-.-.-" evidence="3"/>
<dbReference type="InterPro" id="IPR036291">
    <property type="entry name" value="NAD(P)-bd_dom_sf"/>
</dbReference>
<dbReference type="Proteomes" id="UP001403385">
    <property type="component" value="Unassembled WGS sequence"/>
</dbReference>
<evidence type="ECO:0000256" key="2">
    <source>
        <dbReference type="ARBA" id="ARBA00023002"/>
    </source>
</evidence>
<dbReference type="PRINTS" id="PR00081">
    <property type="entry name" value="GDHRDH"/>
</dbReference>
<proteinExistence type="inferred from homology"/>
<dbReference type="InterPro" id="IPR002347">
    <property type="entry name" value="SDR_fam"/>
</dbReference>
<sequence length="257" mass="27506">MDIEKTPFSLTGKNIIVTGASSGIGRQCAINCSQMGANVILLGRDKQRLDQTLNSTTTPLKHLTYSLDLLDYSKVEEVLKDIVSQKGKIHGLVNCAGISTTLPLRAITPRKLDEFLHTNVHGGIQLTKLVTKKAFISEEGGCIIFITSVMGAVGEAGKSLYSMSKGALIAGSKSLAIELASKKIRVNCISPGVVETPMSKEAVYSQDETSLNQIKSYHPLGLGQAEDVANACIYLLSEASKWVTGINLFVDGGYTAR</sequence>
<dbReference type="GO" id="GO:0006633">
    <property type="term" value="P:fatty acid biosynthetic process"/>
    <property type="evidence" value="ECO:0007669"/>
    <property type="project" value="TreeGrafter"/>
</dbReference>
<dbReference type="GO" id="GO:0048038">
    <property type="term" value="F:quinone binding"/>
    <property type="evidence" value="ECO:0007669"/>
    <property type="project" value="TreeGrafter"/>
</dbReference>
<name>A0AAW9SIR4_9BACT</name>
<keyword evidence="2 3" id="KW-0560">Oxidoreductase</keyword>
<dbReference type="PANTHER" id="PTHR42760:SF133">
    <property type="entry name" value="3-OXOACYL-[ACYL-CARRIER-PROTEIN] REDUCTASE"/>
    <property type="match status" value="1"/>
</dbReference>
<dbReference type="CDD" id="cd05233">
    <property type="entry name" value="SDR_c"/>
    <property type="match status" value="1"/>
</dbReference>
<evidence type="ECO:0000256" key="1">
    <source>
        <dbReference type="ARBA" id="ARBA00006484"/>
    </source>
</evidence>
<dbReference type="AlphaFoldDB" id="A0AAW9SIR4"/>
<organism evidence="3 4">
    <name type="scientific">Rapidithrix thailandica</name>
    <dbReference type="NCBI Taxonomy" id="413964"/>
    <lineage>
        <taxon>Bacteria</taxon>
        <taxon>Pseudomonadati</taxon>
        <taxon>Bacteroidota</taxon>
        <taxon>Cytophagia</taxon>
        <taxon>Cytophagales</taxon>
        <taxon>Flammeovirgaceae</taxon>
        <taxon>Rapidithrix</taxon>
    </lineage>
</organism>
<evidence type="ECO:0000313" key="3">
    <source>
        <dbReference type="EMBL" id="MEN7551148.1"/>
    </source>
</evidence>
<comment type="similarity">
    <text evidence="1">Belongs to the short-chain dehydrogenases/reductases (SDR) family.</text>
</comment>
<accession>A0AAW9SIR4</accession>
<dbReference type="PANTHER" id="PTHR42760">
    <property type="entry name" value="SHORT-CHAIN DEHYDROGENASES/REDUCTASES FAMILY MEMBER"/>
    <property type="match status" value="1"/>
</dbReference>
<comment type="caution">
    <text evidence="3">The sequence shown here is derived from an EMBL/GenBank/DDBJ whole genome shotgun (WGS) entry which is preliminary data.</text>
</comment>
<dbReference type="EMBL" id="JBDKWZ010000020">
    <property type="protein sequence ID" value="MEN7551148.1"/>
    <property type="molecule type" value="Genomic_DNA"/>
</dbReference>
<protein>
    <submittedName>
        <fullName evidence="3">SDR family oxidoreductase</fullName>
        <ecNumber evidence="3">1.-.-.-</ecNumber>
    </submittedName>
</protein>
<reference evidence="3 4" key="1">
    <citation type="submission" date="2024-04" db="EMBL/GenBank/DDBJ databases">
        <title>Novel genus in family Flammeovirgaceae.</title>
        <authorList>
            <person name="Nguyen T.H."/>
            <person name="Vuong T.Q."/>
            <person name="Le H."/>
            <person name="Kim S.-G."/>
        </authorList>
    </citation>
    <scope>NUCLEOTIDE SEQUENCE [LARGE SCALE GENOMIC DNA]</scope>
    <source>
        <strain evidence="3 4">JCM 23209</strain>
    </source>
</reference>
<keyword evidence="4" id="KW-1185">Reference proteome</keyword>
<dbReference type="FunFam" id="3.40.50.720:FF:000084">
    <property type="entry name" value="Short-chain dehydrogenase reductase"/>
    <property type="match status" value="1"/>
</dbReference>
<dbReference type="PRINTS" id="PR00080">
    <property type="entry name" value="SDRFAMILY"/>
</dbReference>
<gene>
    <name evidence="3" type="ORF">AAG747_24715</name>
</gene>
<dbReference type="Gene3D" id="3.40.50.720">
    <property type="entry name" value="NAD(P)-binding Rossmann-like Domain"/>
    <property type="match status" value="1"/>
</dbReference>
<dbReference type="SUPFAM" id="SSF51735">
    <property type="entry name" value="NAD(P)-binding Rossmann-fold domains"/>
    <property type="match status" value="1"/>
</dbReference>
<dbReference type="RefSeq" id="WP_346823929.1">
    <property type="nucleotide sequence ID" value="NZ_JBDKWZ010000020.1"/>
</dbReference>
<dbReference type="GO" id="GO:0016616">
    <property type="term" value="F:oxidoreductase activity, acting on the CH-OH group of donors, NAD or NADP as acceptor"/>
    <property type="evidence" value="ECO:0007669"/>
    <property type="project" value="TreeGrafter"/>
</dbReference>
<dbReference type="Pfam" id="PF13561">
    <property type="entry name" value="adh_short_C2"/>
    <property type="match status" value="1"/>
</dbReference>